<dbReference type="OrthoDB" id="10252281at2759"/>
<dbReference type="InterPro" id="IPR014729">
    <property type="entry name" value="Rossmann-like_a/b/a_fold"/>
</dbReference>
<dbReference type="SUPFAM" id="SSF56235">
    <property type="entry name" value="N-terminal nucleophile aminohydrolases (Ntn hydrolases)"/>
    <property type="match status" value="1"/>
</dbReference>
<dbReference type="EMBL" id="QCYY01002499">
    <property type="protein sequence ID" value="ROT69925.1"/>
    <property type="molecule type" value="Genomic_DNA"/>
</dbReference>
<proteinExistence type="predicted"/>
<dbReference type="AlphaFoldDB" id="A0A423T0B9"/>
<dbReference type="Proteomes" id="UP000283509">
    <property type="component" value="Unassembled WGS sequence"/>
</dbReference>
<evidence type="ECO:0000256" key="1">
    <source>
        <dbReference type="ARBA" id="ARBA00022605"/>
    </source>
</evidence>
<dbReference type="InterPro" id="IPR029055">
    <property type="entry name" value="Ntn_hydrolases_N"/>
</dbReference>
<dbReference type="GO" id="GO:0006529">
    <property type="term" value="P:asparagine biosynthetic process"/>
    <property type="evidence" value="ECO:0007669"/>
    <property type="project" value="UniProtKB-KW"/>
</dbReference>
<gene>
    <name evidence="4" type="ORF">C7M84_011849</name>
</gene>
<dbReference type="CDD" id="cd01991">
    <property type="entry name" value="Asn_synthase_B_C"/>
    <property type="match status" value="1"/>
</dbReference>
<sequence>MCGICFVCGLSSSLCQIEEQASLTHNLLHHRGPDSCGDMTFSITDELSATFHGCVLWLQGSVLTPQPIIDKEGNVLLWNGDILAGYEIPGEKSDTKYISEYLTGKDEEEIMCFLSAIKGPWSLIYYQKCTKRLYFGRDVFGRHSLVWRWPTEQSWMFLVSSVTQRSAEVTEVPALGLYYVDFSHSKMDVNFHVSLIPWTHVDESNLAALPSTIHTQRQKLVSPIRNRLNISLPTDEVLETLRALPTSLENDHIDMLYNALKDDIDRLLEVLKTSIQRRVDMCPQKCQRCTNTQDKCSHSRIAVLFSGGLDSAMIALLLDSCLPSSESVDLLNVAFEQRTPQRPEKKKSQLNCATNGIVPSKDYDVPDRLSGRRCWQQLMEIRPGRCWNFVEIDVTGEELARQRESTISHLVAPLNSVLDDSIGCALWFGGRGEGTLEGSPYVSPARVLLCGMGADEQLGGYSRHRGRFSAGSWPALLEEIDMEISRIHTRNLGRDNRILADHGRAPRFPYLDEDVVSMLNSVPIWRKANLNMPRGVGEKILLRTACAHLGLTTAAGLPKRAIQFGSRIAKLENSKEKGSDTCSRLVGN</sequence>
<dbReference type="STRING" id="6689.A0A423T0B9"/>
<dbReference type="SUPFAM" id="SSF52402">
    <property type="entry name" value="Adenine nucleotide alpha hydrolases-like"/>
    <property type="match status" value="1"/>
</dbReference>
<organism evidence="4 5">
    <name type="scientific">Penaeus vannamei</name>
    <name type="common">Whiteleg shrimp</name>
    <name type="synonym">Litopenaeus vannamei</name>
    <dbReference type="NCBI Taxonomy" id="6689"/>
    <lineage>
        <taxon>Eukaryota</taxon>
        <taxon>Metazoa</taxon>
        <taxon>Ecdysozoa</taxon>
        <taxon>Arthropoda</taxon>
        <taxon>Crustacea</taxon>
        <taxon>Multicrustacea</taxon>
        <taxon>Malacostraca</taxon>
        <taxon>Eumalacostraca</taxon>
        <taxon>Eucarida</taxon>
        <taxon>Decapoda</taxon>
        <taxon>Dendrobranchiata</taxon>
        <taxon>Penaeoidea</taxon>
        <taxon>Penaeidae</taxon>
        <taxon>Penaeus</taxon>
    </lineage>
</organism>
<dbReference type="PANTHER" id="PTHR45937:SF1">
    <property type="entry name" value="ASPARAGINE SYNTHETASE DOMAIN-CONTAINING PROTEIN 1"/>
    <property type="match status" value="1"/>
</dbReference>
<dbReference type="GO" id="GO:0004066">
    <property type="term" value="F:asparagine synthase (glutamine-hydrolyzing) activity"/>
    <property type="evidence" value="ECO:0007669"/>
    <property type="project" value="InterPro"/>
</dbReference>
<keyword evidence="5" id="KW-1185">Reference proteome</keyword>
<accession>A0A423T0B9</accession>
<reference evidence="4 5" key="2">
    <citation type="submission" date="2019-01" db="EMBL/GenBank/DDBJ databases">
        <title>The decoding of complex shrimp genome reveals the adaptation for benthos swimmer, frequently molting mechanism and breeding impact on genome.</title>
        <authorList>
            <person name="Sun Y."/>
            <person name="Gao Y."/>
            <person name="Yu Y."/>
        </authorList>
    </citation>
    <scope>NUCLEOTIDE SEQUENCE [LARGE SCALE GENOMIC DNA]</scope>
    <source>
        <tissue evidence="4">Muscle</tissue>
    </source>
</reference>
<dbReference type="Gene3D" id="3.60.20.10">
    <property type="entry name" value="Glutamine Phosphoribosylpyrophosphate, subunit 1, domain 1"/>
    <property type="match status" value="1"/>
</dbReference>
<protein>
    <submittedName>
        <fullName evidence="4">Uncharacterized protein</fullName>
    </submittedName>
</protein>
<evidence type="ECO:0000256" key="3">
    <source>
        <dbReference type="ARBA" id="ARBA00022962"/>
    </source>
</evidence>
<evidence type="ECO:0000313" key="5">
    <source>
        <dbReference type="Proteomes" id="UP000283509"/>
    </source>
</evidence>
<keyword evidence="1" id="KW-0028">Amino-acid biosynthesis</keyword>
<keyword evidence="3" id="KW-0315">Glutamine amidotransferase</keyword>
<keyword evidence="2" id="KW-0061">Asparagine biosynthesis</keyword>
<reference evidence="4 5" key="1">
    <citation type="submission" date="2018-04" db="EMBL/GenBank/DDBJ databases">
        <authorList>
            <person name="Zhang X."/>
            <person name="Yuan J."/>
            <person name="Li F."/>
            <person name="Xiang J."/>
        </authorList>
    </citation>
    <scope>NUCLEOTIDE SEQUENCE [LARGE SCALE GENOMIC DNA]</scope>
    <source>
        <tissue evidence="4">Muscle</tissue>
    </source>
</reference>
<dbReference type="InterPro" id="IPR001962">
    <property type="entry name" value="Asn_synthase"/>
</dbReference>
<dbReference type="Gene3D" id="3.40.50.620">
    <property type="entry name" value="HUPs"/>
    <property type="match status" value="1"/>
</dbReference>
<evidence type="ECO:0000256" key="2">
    <source>
        <dbReference type="ARBA" id="ARBA00022888"/>
    </source>
</evidence>
<dbReference type="PANTHER" id="PTHR45937">
    <property type="entry name" value="ASPARAGINE SYNTHETASE DOMAIN-CONTAINING PROTEIN 1"/>
    <property type="match status" value="1"/>
</dbReference>
<name>A0A423T0B9_PENVA</name>
<comment type="caution">
    <text evidence="4">The sequence shown here is derived from an EMBL/GenBank/DDBJ whole genome shotgun (WGS) entry which is preliminary data.</text>
</comment>
<evidence type="ECO:0000313" key="4">
    <source>
        <dbReference type="EMBL" id="ROT69925.1"/>
    </source>
</evidence>
<dbReference type="InterPro" id="IPR051857">
    <property type="entry name" value="Asn_synthetase_domain"/>
</dbReference>